<dbReference type="Gene3D" id="3.60.40.10">
    <property type="entry name" value="PPM-type phosphatase domain"/>
    <property type="match status" value="1"/>
</dbReference>
<evidence type="ECO:0000256" key="7">
    <source>
        <dbReference type="ARBA" id="ARBA00022912"/>
    </source>
</evidence>
<evidence type="ECO:0000256" key="6">
    <source>
        <dbReference type="ARBA" id="ARBA00022842"/>
    </source>
</evidence>
<dbReference type="InterPro" id="IPR001932">
    <property type="entry name" value="PPM-type_phosphatase-like_dom"/>
</dbReference>
<feature type="compositionally biased region" description="Basic and acidic residues" evidence="12">
    <location>
        <begin position="699"/>
        <end position="714"/>
    </location>
</feature>
<evidence type="ECO:0000256" key="11">
    <source>
        <dbReference type="SAM" id="Coils"/>
    </source>
</evidence>
<dbReference type="Pfam" id="PF00481">
    <property type="entry name" value="PP2C"/>
    <property type="match status" value="1"/>
</dbReference>
<dbReference type="SMART" id="SM00332">
    <property type="entry name" value="PP2Cc"/>
    <property type="match status" value="1"/>
</dbReference>
<feature type="region of interest" description="Disordered" evidence="12">
    <location>
        <begin position="569"/>
        <end position="589"/>
    </location>
</feature>
<keyword evidence="6" id="KW-0460">Magnesium</keyword>
<evidence type="ECO:0000313" key="15">
    <source>
        <dbReference type="EMBL" id="RLN83780.1"/>
    </source>
</evidence>
<evidence type="ECO:0000256" key="3">
    <source>
        <dbReference type="ARBA" id="ARBA00013081"/>
    </source>
</evidence>
<evidence type="ECO:0000313" key="14">
    <source>
        <dbReference type="EMBL" id="RLN27209.1"/>
    </source>
</evidence>
<evidence type="ECO:0000313" key="17">
    <source>
        <dbReference type="Proteomes" id="UP000285883"/>
    </source>
</evidence>
<comment type="catalytic activity">
    <reaction evidence="10">
        <text>O-phospho-L-threonyl-[protein] + H2O = L-threonyl-[protein] + phosphate</text>
        <dbReference type="Rhea" id="RHEA:47004"/>
        <dbReference type="Rhea" id="RHEA-COMP:11060"/>
        <dbReference type="Rhea" id="RHEA-COMP:11605"/>
        <dbReference type="ChEBI" id="CHEBI:15377"/>
        <dbReference type="ChEBI" id="CHEBI:30013"/>
        <dbReference type="ChEBI" id="CHEBI:43474"/>
        <dbReference type="ChEBI" id="CHEBI:61977"/>
        <dbReference type="EC" id="3.1.3.16"/>
    </reaction>
</comment>
<feature type="coiled-coil region" evidence="11">
    <location>
        <begin position="657"/>
        <end position="684"/>
    </location>
</feature>
<dbReference type="InterPro" id="IPR015655">
    <property type="entry name" value="PP2C"/>
</dbReference>
<evidence type="ECO:0000256" key="1">
    <source>
        <dbReference type="ARBA" id="ARBA00001936"/>
    </source>
</evidence>
<evidence type="ECO:0000256" key="10">
    <source>
        <dbReference type="ARBA" id="ARBA00048336"/>
    </source>
</evidence>
<keyword evidence="5" id="KW-0378">Hydrolase</keyword>
<dbReference type="GO" id="GO:0004722">
    <property type="term" value="F:protein serine/threonine phosphatase activity"/>
    <property type="evidence" value="ECO:0007669"/>
    <property type="project" value="UniProtKB-EC"/>
</dbReference>
<comment type="catalytic activity">
    <reaction evidence="9">
        <text>O-phospho-L-seryl-[protein] + H2O = L-seryl-[protein] + phosphate</text>
        <dbReference type="Rhea" id="RHEA:20629"/>
        <dbReference type="Rhea" id="RHEA-COMP:9863"/>
        <dbReference type="Rhea" id="RHEA-COMP:11604"/>
        <dbReference type="ChEBI" id="CHEBI:15377"/>
        <dbReference type="ChEBI" id="CHEBI:29999"/>
        <dbReference type="ChEBI" id="CHEBI:43474"/>
        <dbReference type="ChEBI" id="CHEBI:83421"/>
        <dbReference type="EC" id="3.1.3.16"/>
    </reaction>
</comment>
<dbReference type="EMBL" id="MAYM02001057">
    <property type="protein sequence ID" value="RLN27209.1"/>
    <property type="molecule type" value="Genomic_DNA"/>
</dbReference>
<dbReference type="PROSITE" id="PS51746">
    <property type="entry name" value="PPM_2"/>
    <property type="match status" value="1"/>
</dbReference>
<dbReference type="Proteomes" id="UP000285883">
    <property type="component" value="Unassembled WGS sequence"/>
</dbReference>
<evidence type="ECO:0000313" key="16">
    <source>
        <dbReference type="Proteomes" id="UP000285624"/>
    </source>
</evidence>
<dbReference type="SUPFAM" id="SSF81606">
    <property type="entry name" value="PP2C-like"/>
    <property type="match status" value="1"/>
</dbReference>
<dbReference type="STRING" id="325452.A0A3R7K787"/>
<organism evidence="14 17">
    <name type="scientific">Phytophthora kernoviae</name>
    <dbReference type="NCBI Taxonomy" id="325452"/>
    <lineage>
        <taxon>Eukaryota</taxon>
        <taxon>Sar</taxon>
        <taxon>Stramenopiles</taxon>
        <taxon>Oomycota</taxon>
        <taxon>Peronosporomycetes</taxon>
        <taxon>Peronosporales</taxon>
        <taxon>Peronosporaceae</taxon>
        <taxon>Phytophthora</taxon>
    </lineage>
</organism>
<evidence type="ECO:0000256" key="2">
    <source>
        <dbReference type="ARBA" id="ARBA00006702"/>
    </source>
</evidence>
<evidence type="ECO:0000259" key="13">
    <source>
        <dbReference type="PROSITE" id="PS51746"/>
    </source>
</evidence>
<dbReference type="GO" id="GO:0046872">
    <property type="term" value="F:metal ion binding"/>
    <property type="evidence" value="ECO:0007669"/>
    <property type="project" value="UniProtKB-KW"/>
</dbReference>
<dbReference type="AlphaFoldDB" id="A0A3R7K787"/>
<gene>
    <name evidence="14" type="ORF">BBI17_001589</name>
    <name evidence="15" type="ORF">BBO99_00001818</name>
</gene>
<dbReference type="EMBL" id="MBDN02000027">
    <property type="protein sequence ID" value="RLN83780.1"/>
    <property type="molecule type" value="Genomic_DNA"/>
</dbReference>
<keyword evidence="8" id="KW-0464">Manganese</keyword>
<feature type="compositionally biased region" description="Basic and acidic residues" evidence="12">
    <location>
        <begin position="569"/>
        <end position="582"/>
    </location>
</feature>
<keyword evidence="11" id="KW-0175">Coiled coil</keyword>
<evidence type="ECO:0000256" key="4">
    <source>
        <dbReference type="ARBA" id="ARBA00022723"/>
    </source>
</evidence>
<dbReference type="Proteomes" id="UP000285624">
    <property type="component" value="Unassembled WGS sequence"/>
</dbReference>
<dbReference type="CDD" id="cd00143">
    <property type="entry name" value="PP2Cc"/>
    <property type="match status" value="1"/>
</dbReference>
<accession>A0A3R7K787</accession>
<comment type="similarity">
    <text evidence="2">Belongs to the PP2C family.</text>
</comment>
<dbReference type="EC" id="3.1.3.16" evidence="3"/>
<keyword evidence="7" id="KW-0904">Protein phosphatase</keyword>
<evidence type="ECO:0000256" key="12">
    <source>
        <dbReference type="SAM" id="MobiDB-lite"/>
    </source>
</evidence>
<feature type="region of interest" description="Disordered" evidence="12">
    <location>
        <begin position="692"/>
        <end position="722"/>
    </location>
</feature>
<comment type="caution">
    <text evidence="14">The sequence shown here is derived from an EMBL/GenBank/DDBJ whole genome shotgun (WGS) entry which is preliminary data.</text>
</comment>
<keyword evidence="4" id="KW-0479">Metal-binding</keyword>
<dbReference type="InterPro" id="IPR036457">
    <property type="entry name" value="PPM-type-like_dom_sf"/>
</dbReference>
<proteinExistence type="inferred from homology"/>
<reference evidence="16 17" key="1">
    <citation type="submission" date="2018-07" db="EMBL/GenBank/DDBJ databases">
        <title>Genome sequencing of oomycete isolates from Chile give support for New Zealand origin for Phytophthora kernoviae and make available the first Nothophytophthora sp. genome.</title>
        <authorList>
            <person name="Studholme D.J."/>
            <person name="Sanfuentes E."/>
            <person name="Panda P."/>
            <person name="Hill R."/>
            <person name="Sambles C."/>
            <person name="Grant M."/>
            <person name="Williams N.M."/>
            <person name="Mcdougal R.L."/>
        </authorList>
    </citation>
    <scope>NUCLEOTIDE SEQUENCE [LARGE SCALE GENOMIC DNA]</scope>
    <source>
        <strain evidence="14">Chile2</strain>
        <strain evidence="15">Chile4</strain>
    </source>
</reference>
<evidence type="ECO:0000256" key="9">
    <source>
        <dbReference type="ARBA" id="ARBA00047761"/>
    </source>
</evidence>
<evidence type="ECO:0000256" key="8">
    <source>
        <dbReference type="ARBA" id="ARBA00023211"/>
    </source>
</evidence>
<dbReference type="PANTHER" id="PTHR13832">
    <property type="entry name" value="PROTEIN PHOSPHATASE 2C"/>
    <property type="match status" value="1"/>
</dbReference>
<name>A0A3R7K787_9STRA</name>
<evidence type="ECO:0000256" key="5">
    <source>
        <dbReference type="ARBA" id="ARBA00022801"/>
    </source>
</evidence>
<dbReference type="PANTHER" id="PTHR13832:SF803">
    <property type="entry name" value="PROTEIN PHOSPHATASE 1G"/>
    <property type="match status" value="1"/>
</dbReference>
<keyword evidence="16" id="KW-1185">Reference proteome</keyword>
<comment type="cofactor">
    <cofactor evidence="1">
        <name>Mn(2+)</name>
        <dbReference type="ChEBI" id="CHEBI:29035"/>
    </cofactor>
</comment>
<feature type="domain" description="PPM-type phosphatase" evidence="13">
    <location>
        <begin position="168"/>
        <end position="483"/>
    </location>
</feature>
<feature type="region of interest" description="Disordered" evidence="12">
    <location>
        <begin position="483"/>
        <end position="518"/>
    </location>
</feature>
<sequence>MKRAPTPGRMMITPASSTAVATLARERPMQTLAKTTVIRSASAASDSATSIGAVTAATVAAATSGSEDSANSSALASPQFGQSTDPLMTMATAKEAVTDGLPLGQTSDKQPESSWSAMLIALFAMIQPEWTKEKVGLEKIPIEEIPINSVPPQVSEVFPSHDTTLFWRYDMESYAANRKNEDRSQYVLDAIVRPGTDIEAPVFFCGCYDGHGGEEAVDFVQKKLYTNIRSHLTDIDEPVAHSIIAGFKDTEEEFKRRSQIKFERGSWSSCSVGACAVMALVLEKRLYVASCGDCRAIMAYRDPDGSLSVEQITFDHSANEEREQRRLRVLHPDDYDIVCEIGQSNFYVKGRLQPTRSIGDTYMKVKDVNRSPMPRGLRIHGNFRRPYISAVPDVFQVDLKTRKPEFVVLGSDGLFGELKNEEIVQLVSQFREQGVENVSLALREAVLERIAAIYGTTSADLENVLPGNRRDYHDDITIDRRPRRGFKFSDKKEAENNEGPAEATPRGKRKPGTPAKDNTFVFRVRKDDEEDVGKQRGLDAAAASAALRAKQEKAARAEMRRLVRQKKREEAAREALNEEEMKHKKLSTDQTSLYHMVQKQVKRELRKVRKEFLTSTARRDIMQLSETSLQAMKQELIAFMAAHPPGTVAIKIPNPENARMRTTIETYEQRIKSLVEEEQQWSEMKISLEADRSSTLGEAKNDDSNEDTVQRESEVGSQEDLEKLPCQLEVTQSIEALQRSALEQLGSTTEQVPYRGGHLLHFFSVGQVLDTQLILFLLASSSW</sequence>
<protein>
    <recommendedName>
        <fullName evidence="3">protein-serine/threonine phosphatase</fullName>
        <ecNumber evidence="3">3.1.3.16</ecNumber>
    </recommendedName>
</protein>